<name>A0A1Y3MBZ8_9BACI</name>
<dbReference type="Pfam" id="PF13529">
    <property type="entry name" value="Peptidase_C39_2"/>
    <property type="match status" value="1"/>
</dbReference>
<keyword evidence="1" id="KW-0732">Signal</keyword>
<sequence>MKPIIKGLSMGVLAMSLFLPSSTSFAAQNIENTGALLDDPYKDTEEARKLYELGKEADKKIQEKEKKQLHRMKQPNDDYVIPVEQNKQVKFYYCGPASVRQSLSFHKTDSGIGLSLPSQEKIAFTAGTDNMKASTSAGLAKAINQYRHDFDFADTPYKLGDIEGSSNPIGLLKSRVKASISSRTNAPILLVETENMNRYSKAPKNYRHYVTVSGYFGSRNAMRIVDANHIVANGTAFGGTYEENIGNGTTKGVGKAVLIADKKGGNAAMLW</sequence>
<accession>A0A1Y3MBZ8</accession>
<dbReference type="EMBL" id="MWPX01000017">
    <property type="protein sequence ID" value="OUM47959.1"/>
    <property type="molecule type" value="Genomic_DNA"/>
</dbReference>
<feature type="signal peptide" evidence="1">
    <location>
        <begin position="1"/>
        <end position="26"/>
    </location>
</feature>
<protein>
    <recommendedName>
        <fullName evidence="2">Peptidase C39-like domain-containing protein</fullName>
    </recommendedName>
</protein>
<organism evidence="3 4">
    <name type="scientific">Bacillus pseudomycoides</name>
    <dbReference type="NCBI Taxonomy" id="64104"/>
    <lineage>
        <taxon>Bacteria</taxon>
        <taxon>Bacillati</taxon>
        <taxon>Bacillota</taxon>
        <taxon>Bacilli</taxon>
        <taxon>Bacillales</taxon>
        <taxon>Bacillaceae</taxon>
        <taxon>Bacillus</taxon>
        <taxon>Bacillus cereus group</taxon>
    </lineage>
</organism>
<evidence type="ECO:0000313" key="4">
    <source>
        <dbReference type="Proteomes" id="UP000195321"/>
    </source>
</evidence>
<evidence type="ECO:0000256" key="1">
    <source>
        <dbReference type="SAM" id="SignalP"/>
    </source>
</evidence>
<gene>
    <name evidence="3" type="ORF">BW425_15795</name>
</gene>
<feature type="domain" description="Peptidase C39-like" evidence="2">
    <location>
        <begin position="80"/>
        <end position="226"/>
    </location>
</feature>
<evidence type="ECO:0000313" key="3">
    <source>
        <dbReference type="EMBL" id="OUM47959.1"/>
    </source>
</evidence>
<reference evidence="3 4" key="1">
    <citation type="submission" date="2017-02" db="EMBL/GenBank/DDBJ databases">
        <title>Bacillus pseudomycoides isolate FSL K6-0042.</title>
        <authorList>
            <person name="Kovac J."/>
        </authorList>
    </citation>
    <scope>NUCLEOTIDE SEQUENCE [LARGE SCALE GENOMIC DNA]</scope>
    <source>
        <strain evidence="3 4">FSL K6-0042</strain>
    </source>
</reference>
<dbReference type="InterPro" id="IPR039564">
    <property type="entry name" value="Peptidase_C39-like"/>
</dbReference>
<comment type="caution">
    <text evidence="3">The sequence shown here is derived from an EMBL/GenBank/DDBJ whole genome shotgun (WGS) entry which is preliminary data.</text>
</comment>
<evidence type="ECO:0000259" key="2">
    <source>
        <dbReference type="Pfam" id="PF13529"/>
    </source>
</evidence>
<proteinExistence type="predicted"/>
<feature type="chain" id="PRO_5013368177" description="Peptidase C39-like domain-containing protein" evidence="1">
    <location>
        <begin position="27"/>
        <end position="271"/>
    </location>
</feature>
<dbReference type="AlphaFoldDB" id="A0A1Y3MBZ8"/>
<dbReference type="Proteomes" id="UP000195321">
    <property type="component" value="Unassembled WGS sequence"/>
</dbReference>
<dbReference type="RefSeq" id="WP_088094211.1">
    <property type="nucleotide sequence ID" value="NZ_JBALMA010000111.1"/>
</dbReference>